<keyword evidence="11" id="KW-1185">Reference proteome</keyword>
<keyword evidence="6 9" id="KW-1133">Transmembrane helix</keyword>
<gene>
    <name evidence="10" type="ORF">GCM10010121_052440</name>
</gene>
<evidence type="ECO:0000256" key="6">
    <source>
        <dbReference type="ARBA" id="ARBA00022989"/>
    </source>
</evidence>
<keyword evidence="5 9" id="KW-0812">Transmembrane</keyword>
<evidence type="ECO:0000256" key="5">
    <source>
        <dbReference type="ARBA" id="ARBA00022692"/>
    </source>
</evidence>
<dbReference type="InterPro" id="IPR037294">
    <property type="entry name" value="ABC_BtuC-like"/>
</dbReference>
<dbReference type="Proteomes" id="UP000657574">
    <property type="component" value="Unassembled WGS sequence"/>
</dbReference>
<dbReference type="PANTHER" id="PTHR30472">
    <property type="entry name" value="FERRIC ENTEROBACTIN TRANSPORT SYSTEM PERMEASE PROTEIN"/>
    <property type="match status" value="1"/>
</dbReference>
<dbReference type="Gene3D" id="1.10.3470.10">
    <property type="entry name" value="ABC transporter involved in vitamin B12 uptake, BtuC"/>
    <property type="match status" value="1"/>
</dbReference>
<dbReference type="AlphaFoldDB" id="A0A917KZU9"/>
<feature type="transmembrane region" description="Helical" evidence="9">
    <location>
        <begin position="62"/>
        <end position="84"/>
    </location>
</feature>
<evidence type="ECO:0000256" key="1">
    <source>
        <dbReference type="ARBA" id="ARBA00004651"/>
    </source>
</evidence>
<evidence type="ECO:0000256" key="7">
    <source>
        <dbReference type="ARBA" id="ARBA00023136"/>
    </source>
</evidence>
<keyword evidence="7 9" id="KW-0472">Membrane</keyword>
<proteinExistence type="inferred from homology"/>
<evidence type="ECO:0000256" key="4">
    <source>
        <dbReference type="ARBA" id="ARBA00022475"/>
    </source>
</evidence>
<organism evidence="10 11">
    <name type="scientific">Streptomyces brasiliensis</name>
    <dbReference type="NCBI Taxonomy" id="1954"/>
    <lineage>
        <taxon>Bacteria</taxon>
        <taxon>Bacillati</taxon>
        <taxon>Actinomycetota</taxon>
        <taxon>Actinomycetes</taxon>
        <taxon>Kitasatosporales</taxon>
        <taxon>Streptomycetaceae</taxon>
        <taxon>Streptomyces</taxon>
    </lineage>
</organism>
<feature type="compositionally biased region" description="Basic residues" evidence="8">
    <location>
        <begin position="223"/>
        <end position="234"/>
    </location>
</feature>
<reference evidence="10" key="1">
    <citation type="journal article" date="2014" name="Int. J. Syst. Evol. Microbiol.">
        <title>Complete genome sequence of Corynebacterium casei LMG S-19264T (=DSM 44701T), isolated from a smear-ripened cheese.</title>
        <authorList>
            <consortium name="US DOE Joint Genome Institute (JGI-PGF)"/>
            <person name="Walter F."/>
            <person name="Albersmeier A."/>
            <person name="Kalinowski J."/>
            <person name="Ruckert C."/>
        </authorList>
    </citation>
    <scope>NUCLEOTIDE SEQUENCE</scope>
    <source>
        <strain evidence="10">JCM 3086</strain>
    </source>
</reference>
<comment type="similarity">
    <text evidence="2">Belongs to the binding-protein-dependent transport system permease family. FecCD subfamily.</text>
</comment>
<dbReference type="Pfam" id="PF01032">
    <property type="entry name" value="FecCD"/>
    <property type="match status" value="1"/>
</dbReference>
<dbReference type="InterPro" id="IPR000522">
    <property type="entry name" value="ABC_transptr_permease_BtuC"/>
</dbReference>
<name>A0A917KZU9_9ACTN</name>
<dbReference type="GO" id="GO:0005886">
    <property type="term" value="C:plasma membrane"/>
    <property type="evidence" value="ECO:0007669"/>
    <property type="project" value="UniProtKB-SubCell"/>
</dbReference>
<dbReference type="EMBL" id="BMQA01000019">
    <property type="protein sequence ID" value="GGJ34722.1"/>
    <property type="molecule type" value="Genomic_DNA"/>
</dbReference>
<sequence length="280" mass="30074">MPARVPQTGSLNGRDWSQVWPLLGAVLVLVPLLLWQGRGLALLELGDDTARALGVPVERTRLVAVLAAVLLTAVATAAAGPVSLVALTAPQLARRLTRGSGPQLLPAAAMGALLLVGADWAAQRAFGSVETSKLFERHRTMGRGLLRGATMAGLPAAEAEPRSRPTDVHRTLTACRARCPTDPSCRCVRGLGNLRPARRPSGRCIPHIQDSVVRRMPASTSRTPRRRPPRHRLRRRGCLRQRLGLETGYALSAVDLAVPLSAITTSLFARFSSRQDDSPQ</sequence>
<keyword evidence="4" id="KW-1003">Cell membrane</keyword>
<evidence type="ECO:0000256" key="3">
    <source>
        <dbReference type="ARBA" id="ARBA00022448"/>
    </source>
</evidence>
<feature type="region of interest" description="Disordered" evidence="8">
    <location>
        <begin position="214"/>
        <end position="234"/>
    </location>
</feature>
<dbReference type="GO" id="GO:0033214">
    <property type="term" value="P:siderophore-iron import into cell"/>
    <property type="evidence" value="ECO:0007669"/>
    <property type="project" value="TreeGrafter"/>
</dbReference>
<evidence type="ECO:0000313" key="10">
    <source>
        <dbReference type="EMBL" id="GGJ34722.1"/>
    </source>
</evidence>
<reference evidence="10" key="2">
    <citation type="submission" date="2020-09" db="EMBL/GenBank/DDBJ databases">
        <authorList>
            <person name="Sun Q."/>
            <person name="Ohkuma M."/>
        </authorList>
    </citation>
    <scope>NUCLEOTIDE SEQUENCE</scope>
    <source>
        <strain evidence="10">JCM 3086</strain>
    </source>
</reference>
<comment type="subcellular location">
    <subcellularLocation>
        <location evidence="1">Cell membrane</location>
        <topology evidence="1">Multi-pass membrane protein</topology>
    </subcellularLocation>
</comment>
<feature type="transmembrane region" description="Helical" evidence="9">
    <location>
        <begin position="20"/>
        <end position="41"/>
    </location>
</feature>
<evidence type="ECO:0000313" key="11">
    <source>
        <dbReference type="Proteomes" id="UP000657574"/>
    </source>
</evidence>
<protein>
    <submittedName>
        <fullName evidence="10">Uncharacterized protein</fullName>
    </submittedName>
</protein>
<evidence type="ECO:0000256" key="8">
    <source>
        <dbReference type="SAM" id="MobiDB-lite"/>
    </source>
</evidence>
<accession>A0A917KZU9</accession>
<evidence type="ECO:0000256" key="9">
    <source>
        <dbReference type="SAM" id="Phobius"/>
    </source>
</evidence>
<keyword evidence="3" id="KW-0813">Transport</keyword>
<dbReference type="GO" id="GO:0022857">
    <property type="term" value="F:transmembrane transporter activity"/>
    <property type="evidence" value="ECO:0007669"/>
    <property type="project" value="InterPro"/>
</dbReference>
<dbReference type="SUPFAM" id="SSF81345">
    <property type="entry name" value="ABC transporter involved in vitamin B12 uptake, BtuC"/>
    <property type="match status" value="1"/>
</dbReference>
<comment type="caution">
    <text evidence="10">The sequence shown here is derived from an EMBL/GenBank/DDBJ whole genome shotgun (WGS) entry which is preliminary data.</text>
</comment>
<dbReference type="PANTHER" id="PTHR30472:SF24">
    <property type="entry name" value="FERRIC ENTEROBACTIN TRANSPORT SYSTEM PERMEASE PROTEIN FEPG"/>
    <property type="match status" value="1"/>
</dbReference>
<evidence type="ECO:0000256" key="2">
    <source>
        <dbReference type="ARBA" id="ARBA00007935"/>
    </source>
</evidence>